<accession>A0ABP6QI57</accession>
<evidence type="ECO:0000313" key="1">
    <source>
        <dbReference type="EMBL" id="GAA3229638.1"/>
    </source>
</evidence>
<dbReference type="RefSeq" id="WP_344834986.1">
    <property type="nucleotide sequence ID" value="NZ_BAAAUV010000019.1"/>
</dbReference>
<keyword evidence="2" id="KW-1185">Reference proteome</keyword>
<comment type="caution">
    <text evidence="1">The sequence shown here is derived from an EMBL/GenBank/DDBJ whole genome shotgun (WGS) entry which is preliminary data.</text>
</comment>
<sequence length="102" mass="11216">MTGDLKVGYLEELVGELDACGLIARVVRTRSGPAFLRVVNPRAASLTENVTCAPAPESREHYFWWSWGERLHRVDDPGAAARKVARVLEPLTPTSREGSARA</sequence>
<dbReference type="EMBL" id="BAAAUV010000019">
    <property type="protein sequence ID" value="GAA3229638.1"/>
    <property type="molecule type" value="Genomic_DNA"/>
</dbReference>
<dbReference type="Proteomes" id="UP001501237">
    <property type="component" value="Unassembled WGS sequence"/>
</dbReference>
<proteinExistence type="predicted"/>
<organism evidence="1 2">
    <name type="scientific">Actinocorallia longicatena</name>
    <dbReference type="NCBI Taxonomy" id="111803"/>
    <lineage>
        <taxon>Bacteria</taxon>
        <taxon>Bacillati</taxon>
        <taxon>Actinomycetota</taxon>
        <taxon>Actinomycetes</taxon>
        <taxon>Streptosporangiales</taxon>
        <taxon>Thermomonosporaceae</taxon>
        <taxon>Actinocorallia</taxon>
    </lineage>
</organism>
<name>A0ABP6QI57_9ACTN</name>
<gene>
    <name evidence="1" type="ORF">GCM10010468_59650</name>
</gene>
<evidence type="ECO:0000313" key="2">
    <source>
        <dbReference type="Proteomes" id="UP001501237"/>
    </source>
</evidence>
<reference evidence="2" key="1">
    <citation type="journal article" date="2019" name="Int. J. Syst. Evol. Microbiol.">
        <title>The Global Catalogue of Microorganisms (GCM) 10K type strain sequencing project: providing services to taxonomists for standard genome sequencing and annotation.</title>
        <authorList>
            <consortium name="The Broad Institute Genomics Platform"/>
            <consortium name="The Broad Institute Genome Sequencing Center for Infectious Disease"/>
            <person name="Wu L."/>
            <person name="Ma J."/>
        </authorList>
    </citation>
    <scope>NUCLEOTIDE SEQUENCE [LARGE SCALE GENOMIC DNA]</scope>
    <source>
        <strain evidence="2">JCM 9377</strain>
    </source>
</reference>
<protein>
    <submittedName>
        <fullName evidence="1">Uncharacterized protein</fullName>
    </submittedName>
</protein>